<organism evidence="1 2">
    <name type="scientific">Chryseobacterium endophyticum</name>
    <dbReference type="NCBI Taxonomy" id="1854762"/>
    <lineage>
        <taxon>Bacteria</taxon>
        <taxon>Pseudomonadati</taxon>
        <taxon>Bacteroidota</taxon>
        <taxon>Flavobacteriia</taxon>
        <taxon>Flavobacteriales</taxon>
        <taxon>Weeksellaceae</taxon>
        <taxon>Chryseobacterium group</taxon>
        <taxon>Chryseobacterium</taxon>
    </lineage>
</organism>
<reference evidence="1 2" key="1">
    <citation type="submission" date="2024-04" db="EMBL/GenBank/DDBJ databases">
        <title>Genome sequencing and assembly of rice foliar adapted Chryseobacterium endophyticum OsEnb-ALM-A6.</title>
        <authorList>
            <person name="Kumar S."/>
            <person name="Javed M."/>
            <person name="Chouhan V."/>
            <person name="Charishma K."/>
            <person name="Patel A."/>
            <person name="Kumar M."/>
            <person name="Sahu K.P."/>
            <person name="Kumar A."/>
        </authorList>
    </citation>
    <scope>NUCLEOTIDE SEQUENCE [LARGE SCALE GENOMIC DNA]</scope>
    <source>
        <strain evidence="1 2">OsEnb-ALM-A6</strain>
    </source>
</reference>
<proteinExistence type="predicted"/>
<keyword evidence="2" id="KW-1185">Reference proteome</keyword>
<dbReference type="RefSeq" id="WP_345766574.1">
    <property type="nucleotide sequence ID" value="NZ_CP154834.1"/>
</dbReference>
<evidence type="ECO:0000313" key="1">
    <source>
        <dbReference type="EMBL" id="XAO74455.1"/>
    </source>
</evidence>
<protein>
    <submittedName>
        <fullName evidence="1">Uncharacterized protein</fullName>
    </submittedName>
</protein>
<gene>
    <name evidence="1" type="ORF">AAFP95_23180</name>
</gene>
<dbReference type="AlphaFoldDB" id="A0AAU6WPS0"/>
<evidence type="ECO:0000313" key="2">
    <source>
        <dbReference type="Proteomes" id="UP001463665"/>
    </source>
</evidence>
<accession>A0AAU6WPS0</accession>
<dbReference type="Proteomes" id="UP001463665">
    <property type="component" value="Chromosome"/>
</dbReference>
<dbReference type="EMBL" id="CP154834">
    <property type="protein sequence ID" value="XAO74455.1"/>
    <property type="molecule type" value="Genomic_DNA"/>
</dbReference>
<name>A0AAU6WPS0_9FLAO</name>
<sequence>MKKYIIPVMVALSVLSCSKKEADQKPQAKKGFELSNTMLKSIDLAKVEKNILKTTIIFTERSRQTRTAISMCIRWLAEMY</sequence>
<dbReference type="PROSITE" id="PS51257">
    <property type="entry name" value="PROKAR_LIPOPROTEIN"/>
    <property type="match status" value="1"/>
</dbReference>